<organism evidence="1">
    <name type="scientific">Magallana gigas</name>
    <name type="common">Pacific oyster</name>
    <name type="synonym">Crassostrea gigas</name>
    <dbReference type="NCBI Taxonomy" id="29159"/>
    <lineage>
        <taxon>Eukaryota</taxon>
        <taxon>Metazoa</taxon>
        <taxon>Spiralia</taxon>
        <taxon>Lophotrochozoa</taxon>
        <taxon>Mollusca</taxon>
        <taxon>Bivalvia</taxon>
        <taxon>Autobranchia</taxon>
        <taxon>Pteriomorphia</taxon>
        <taxon>Ostreida</taxon>
        <taxon>Ostreoidea</taxon>
        <taxon>Ostreidae</taxon>
        <taxon>Magallana</taxon>
    </lineage>
</organism>
<proteinExistence type="predicted"/>
<reference evidence="1" key="1">
    <citation type="journal article" date="2012" name="Nature">
        <title>The oyster genome reveals stress adaptation and complexity of shell formation.</title>
        <authorList>
            <person name="Zhang G."/>
            <person name="Fang X."/>
            <person name="Guo X."/>
            <person name="Li L."/>
            <person name="Luo R."/>
            <person name="Xu F."/>
            <person name="Yang P."/>
            <person name="Zhang L."/>
            <person name="Wang X."/>
            <person name="Qi H."/>
            <person name="Xiong Z."/>
            <person name="Que H."/>
            <person name="Xie Y."/>
            <person name="Holland P.W."/>
            <person name="Paps J."/>
            <person name="Zhu Y."/>
            <person name="Wu F."/>
            <person name="Chen Y."/>
            <person name="Wang J."/>
            <person name="Peng C."/>
            <person name="Meng J."/>
            <person name="Yang L."/>
            <person name="Liu J."/>
            <person name="Wen B."/>
            <person name="Zhang N."/>
            <person name="Huang Z."/>
            <person name="Zhu Q."/>
            <person name="Feng Y."/>
            <person name="Mount A."/>
            <person name="Hedgecock D."/>
            <person name="Xu Z."/>
            <person name="Liu Y."/>
            <person name="Domazet-Loso T."/>
            <person name="Du Y."/>
            <person name="Sun X."/>
            <person name="Zhang S."/>
            <person name="Liu B."/>
            <person name="Cheng P."/>
            <person name="Jiang X."/>
            <person name="Li J."/>
            <person name="Fan D."/>
            <person name="Wang W."/>
            <person name="Fu W."/>
            <person name="Wang T."/>
            <person name="Wang B."/>
            <person name="Zhang J."/>
            <person name="Peng Z."/>
            <person name="Li Y."/>
            <person name="Li N."/>
            <person name="Wang J."/>
            <person name="Chen M."/>
            <person name="He Y."/>
            <person name="Tan F."/>
            <person name="Song X."/>
            <person name="Zheng Q."/>
            <person name="Huang R."/>
            <person name="Yang H."/>
            <person name="Du X."/>
            <person name="Chen L."/>
            <person name="Yang M."/>
            <person name="Gaffney P.M."/>
            <person name="Wang S."/>
            <person name="Luo L."/>
            <person name="She Z."/>
            <person name="Ming Y."/>
            <person name="Huang W."/>
            <person name="Zhang S."/>
            <person name="Huang B."/>
            <person name="Zhang Y."/>
            <person name="Qu T."/>
            <person name="Ni P."/>
            <person name="Miao G."/>
            <person name="Wang J."/>
            <person name="Wang Q."/>
            <person name="Steinberg C.E."/>
            <person name="Wang H."/>
            <person name="Li N."/>
            <person name="Qian L."/>
            <person name="Zhang G."/>
            <person name="Li Y."/>
            <person name="Yang H."/>
            <person name="Liu X."/>
            <person name="Wang J."/>
            <person name="Yin Y."/>
            <person name="Wang J."/>
        </authorList>
    </citation>
    <scope>NUCLEOTIDE SEQUENCE [LARGE SCALE GENOMIC DNA]</scope>
    <source>
        <strain evidence="1">05x7-T-G4-1.051#20</strain>
    </source>
</reference>
<evidence type="ECO:0000313" key="1">
    <source>
        <dbReference type="EMBL" id="EKC31964.1"/>
    </source>
</evidence>
<accession>K1QLI4</accession>
<dbReference type="AlphaFoldDB" id="K1QLI4"/>
<sequence length="173" mass="18869">MLLTSVIIMQLGVANERLGQETNSLSECDNTNIQINITCRKEEAPIPNARNTLQNDSILEKEDKNTTLTEHFQKIGQNNPKSVLASSTLNENKTCNFIDDGQAGNIVEKCNDVSGHASNSSGDSFPFENVLYEIMVSVGLFLDDSSIPPKQLQLSNVLNDSDVCHHYAVGGGK</sequence>
<dbReference type="EMBL" id="JH818182">
    <property type="protein sequence ID" value="EKC31964.1"/>
    <property type="molecule type" value="Genomic_DNA"/>
</dbReference>
<name>K1QLI4_MAGGI</name>
<dbReference type="InParanoid" id="K1QLI4"/>
<dbReference type="HOGENOM" id="CLU_1549143_0_0_1"/>
<protein>
    <submittedName>
        <fullName evidence="1">Uncharacterized protein</fullName>
    </submittedName>
</protein>
<gene>
    <name evidence="1" type="ORF">CGI_10022837</name>
</gene>